<name>A0A1X7L6E9_9SPHI</name>
<accession>A0A1X7L6E9</accession>
<keyword evidence="4" id="KW-1185">Reference proteome</keyword>
<dbReference type="Proteomes" id="UP000192980">
    <property type="component" value="Unassembled WGS sequence"/>
</dbReference>
<dbReference type="InterPro" id="IPR004843">
    <property type="entry name" value="Calcineurin-like_PHP"/>
</dbReference>
<dbReference type="InterPro" id="IPR029052">
    <property type="entry name" value="Metallo-depent_PP-like"/>
</dbReference>
<dbReference type="STRING" id="561061.SAMN05660862_3647"/>
<sequence length="355" mass="40510">MKNIKLTFLLLSLFWSLQGYAQYQKPTLTDKDSWSLVLLPDPQTYSRYHRNGGILNLMTSWIYENVEALNMQFVLCTGDLVEQNDFMNPQGNTGNMNSQQQWSFVRSAFSKFDNHVPYVLATGNHDYGYKSAEYRSTNYDKYFSVEQNSMNFRALREIGPALNGASSSVNALYEFKTPQNKNILVMVLEFGPRDTVVNWAKDVLNNKKYVDKDVILLTHVFLNKNSNHIKTQKYKMEDVNYGEALFEKLVKPSKNIRLVFSGHIGDPDVFDGHLGFRQDKNMSGKTVTQMTFNAQAMGGGWHGNGGDGWLRYLEFLPDGNTVKVKTFSPLFAISPATQSMAYKTEANQEFTFTLN</sequence>
<feature type="signal peptide" evidence="1">
    <location>
        <begin position="1"/>
        <end position="21"/>
    </location>
</feature>
<dbReference type="EMBL" id="FXAU01000008">
    <property type="protein sequence ID" value="SMG49305.1"/>
    <property type="molecule type" value="Genomic_DNA"/>
</dbReference>
<gene>
    <name evidence="3" type="ORF">SAMN05660862_3647</name>
</gene>
<evidence type="ECO:0000259" key="2">
    <source>
        <dbReference type="Pfam" id="PF00149"/>
    </source>
</evidence>
<dbReference type="AlphaFoldDB" id="A0A1X7L6E9"/>
<evidence type="ECO:0000256" key="1">
    <source>
        <dbReference type="SAM" id="SignalP"/>
    </source>
</evidence>
<evidence type="ECO:0000313" key="4">
    <source>
        <dbReference type="Proteomes" id="UP000192980"/>
    </source>
</evidence>
<feature type="domain" description="Calcineurin-like phosphoesterase" evidence="2">
    <location>
        <begin position="69"/>
        <end position="264"/>
    </location>
</feature>
<dbReference type="Pfam" id="PF00149">
    <property type="entry name" value="Metallophos"/>
    <property type="match status" value="1"/>
</dbReference>
<dbReference type="SUPFAM" id="SSF56300">
    <property type="entry name" value="Metallo-dependent phosphatases"/>
    <property type="match status" value="1"/>
</dbReference>
<dbReference type="PANTHER" id="PTHR43143">
    <property type="entry name" value="METALLOPHOSPHOESTERASE, CALCINEURIN SUPERFAMILY"/>
    <property type="match status" value="1"/>
</dbReference>
<dbReference type="PANTHER" id="PTHR43143:SF5">
    <property type="entry name" value="SECRETED PROTEIN"/>
    <property type="match status" value="1"/>
</dbReference>
<feature type="chain" id="PRO_5012191740" evidence="1">
    <location>
        <begin position="22"/>
        <end position="355"/>
    </location>
</feature>
<reference evidence="3 4" key="1">
    <citation type="submission" date="2017-04" db="EMBL/GenBank/DDBJ databases">
        <authorList>
            <person name="Afonso C.L."/>
            <person name="Miller P.J."/>
            <person name="Scott M.A."/>
            <person name="Spackman E."/>
            <person name="Goraichik I."/>
            <person name="Dimitrov K.M."/>
            <person name="Suarez D.L."/>
            <person name="Swayne D.E."/>
        </authorList>
    </citation>
    <scope>NUCLEOTIDE SEQUENCE [LARGE SCALE GENOMIC DNA]</scope>
    <source>
        <strain evidence="3 4">DSM 22418</strain>
    </source>
</reference>
<organism evidence="3 4">
    <name type="scientific">Sphingobacterium psychroaquaticum</name>
    <dbReference type="NCBI Taxonomy" id="561061"/>
    <lineage>
        <taxon>Bacteria</taxon>
        <taxon>Pseudomonadati</taxon>
        <taxon>Bacteroidota</taxon>
        <taxon>Sphingobacteriia</taxon>
        <taxon>Sphingobacteriales</taxon>
        <taxon>Sphingobacteriaceae</taxon>
        <taxon>Sphingobacterium</taxon>
    </lineage>
</organism>
<dbReference type="InterPro" id="IPR051918">
    <property type="entry name" value="STPP_CPPED1"/>
</dbReference>
<keyword evidence="1" id="KW-0732">Signal</keyword>
<protein>
    <submittedName>
        <fullName evidence="3">Calcineurin-like phosphoesterase</fullName>
    </submittedName>
</protein>
<dbReference type="Gene3D" id="3.60.21.10">
    <property type="match status" value="1"/>
</dbReference>
<dbReference type="GO" id="GO:0016787">
    <property type="term" value="F:hydrolase activity"/>
    <property type="evidence" value="ECO:0007669"/>
    <property type="project" value="InterPro"/>
</dbReference>
<proteinExistence type="predicted"/>
<dbReference type="RefSeq" id="WP_085474334.1">
    <property type="nucleotide sequence ID" value="NZ_FXAU01000008.1"/>
</dbReference>
<evidence type="ECO:0000313" key="3">
    <source>
        <dbReference type="EMBL" id="SMG49305.1"/>
    </source>
</evidence>
<dbReference type="OrthoDB" id="9772095at2"/>